<dbReference type="NCBIfam" id="TIGR01512">
    <property type="entry name" value="ATPase-IB2_Cd"/>
    <property type="match status" value="1"/>
</dbReference>
<proteinExistence type="inferred from homology"/>
<dbReference type="InterPro" id="IPR027256">
    <property type="entry name" value="P-typ_ATPase_IB"/>
</dbReference>
<comment type="similarity">
    <text evidence="2 9">Belongs to the cation transport ATPase (P-type) (TC 3.A.3) family. Type IB subfamily.</text>
</comment>
<evidence type="ECO:0000313" key="11">
    <source>
        <dbReference type="EMBL" id="KRK50035.1"/>
    </source>
</evidence>
<dbReference type="InterPro" id="IPR023299">
    <property type="entry name" value="ATPase_P-typ_cyto_dom_N"/>
</dbReference>
<dbReference type="Gene3D" id="3.40.1110.10">
    <property type="entry name" value="Calcium-transporting ATPase, cytoplasmic domain N"/>
    <property type="match status" value="1"/>
</dbReference>
<comment type="caution">
    <text evidence="11">The sequence shown here is derived from an EMBL/GenBank/DDBJ whole genome shotgun (WGS) entry which is preliminary data.</text>
</comment>
<evidence type="ECO:0000259" key="10">
    <source>
        <dbReference type="Pfam" id="PF00122"/>
    </source>
</evidence>
<keyword evidence="9" id="KW-0479">Metal-binding</keyword>
<evidence type="ECO:0000256" key="4">
    <source>
        <dbReference type="ARBA" id="ARBA00022692"/>
    </source>
</evidence>
<dbReference type="SUPFAM" id="SSF81653">
    <property type="entry name" value="Calcium ATPase, transduction domain A"/>
    <property type="match status" value="1"/>
</dbReference>
<comment type="subcellular location">
    <subcellularLocation>
        <location evidence="9">Cell membrane</location>
    </subcellularLocation>
    <subcellularLocation>
        <location evidence="1">Membrane</location>
        <topology evidence="1">Multi-pass membrane protein</topology>
    </subcellularLocation>
</comment>
<keyword evidence="9" id="KW-1003">Cell membrane</keyword>
<evidence type="ECO:0000313" key="12">
    <source>
        <dbReference type="Proteomes" id="UP000051499"/>
    </source>
</evidence>
<dbReference type="Pfam" id="PF00702">
    <property type="entry name" value="Hydrolase"/>
    <property type="match status" value="1"/>
</dbReference>
<reference evidence="11 12" key="1">
    <citation type="journal article" date="2015" name="Genome Announc.">
        <title>Expanding the biotechnology potential of lactobacilli through comparative genomics of 213 strains and associated genera.</title>
        <authorList>
            <person name="Sun Z."/>
            <person name="Harris H.M."/>
            <person name="McCann A."/>
            <person name="Guo C."/>
            <person name="Argimon S."/>
            <person name="Zhang W."/>
            <person name="Yang X."/>
            <person name="Jeffery I.B."/>
            <person name="Cooney J.C."/>
            <person name="Kagawa T.F."/>
            <person name="Liu W."/>
            <person name="Song Y."/>
            <person name="Salvetti E."/>
            <person name="Wrobel A."/>
            <person name="Rasinkangas P."/>
            <person name="Parkhill J."/>
            <person name="Rea M.C."/>
            <person name="O'Sullivan O."/>
            <person name="Ritari J."/>
            <person name="Douillard F.P."/>
            <person name="Paul Ross R."/>
            <person name="Yang R."/>
            <person name="Briner A.E."/>
            <person name="Felis G.E."/>
            <person name="de Vos W.M."/>
            <person name="Barrangou R."/>
            <person name="Klaenhammer T.R."/>
            <person name="Caufield P.W."/>
            <person name="Cui Y."/>
            <person name="Zhang H."/>
            <person name="O'Toole P.W."/>
        </authorList>
    </citation>
    <scope>NUCLEOTIDE SEQUENCE [LARGE SCALE GENOMIC DNA]</scope>
    <source>
        <strain evidence="11 12">DSM 13961</strain>
    </source>
</reference>
<feature type="transmembrane region" description="Helical" evidence="9">
    <location>
        <begin position="569"/>
        <end position="589"/>
    </location>
</feature>
<evidence type="ECO:0000256" key="6">
    <source>
        <dbReference type="ARBA" id="ARBA00023136"/>
    </source>
</evidence>
<dbReference type="NCBIfam" id="TIGR01494">
    <property type="entry name" value="ATPase_P-type"/>
    <property type="match status" value="1"/>
</dbReference>
<dbReference type="InterPro" id="IPR001757">
    <property type="entry name" value="P_typ_ATPase"/>
</dbReference>
<evidence type="ECO:0000256" key="9">
    <source>
        <dbReference type="RuleBase" id="RU362081"/>
    </source>
</evidence>
<dbReference type="PRINTS" id="PR00120">
    <property type="entry name" value="HATPASE"/>
</dbReference>
<dbReference type="InterPro" id="IPR023214">
    <property type="entry name" value="HAD_sf"/>
</dbReference>
<dbReference type="Gene3D" id="2.70.150.10">
    <property type="entry name" value="Calcium-transporting ATPase, cytoplasmic transduction domain A"/>
    <property type="match status" value="1"/>
</dbReference>
<feature type="transmembrane region" description="Helical" evidence="9">
    <location>
        <begin position="26"/>
        <end position="45"/>
    </location>
</feature>
<keyword evidence="4 9" id="KW-0812">Transmembrane</keyword>
<dbReference type="InterPro" id="IPR008250">
    <property type="entry name" value="ATPase_P-typ_transduc_dom_A_sf"/>
</dbReference>
<evidence type="ECO:0000256" key="8">
    <source>
        <dbReference type="ARBA" id="ARBA00049338"/>
    </source>
</evidence>
<feature type="transmembrane region" description="Helical" evidence="9">
    <location>
        <begin position="81"/>
        <end position="106"/>
    </location>
</feature>
<feature type="transmembrane region" description="Helical" evidence="9">
    <location>
        <begin position="246"/>
        <end position="264"/>
    </location>
</feature>
<dbReference type="NCBIfam" id="TIGR01525">
    <property type="entry name" value="ATPase-IB_hvy"/>
    <property type="match status" value="1"/>
</dbReference>
<name>A0ABR5NQV3_9LACO</name>
<dbReference type="EC" id="7.2.2.21" evidence="7"/>
<dbReference type="CDD" id="cd07544">
    <property type="entry name" value="P-type_ATPase_HM"/>
    <property type="match status" value="1"/>
</dbReference>
<sequence length="617" mass="66201">MKLYNYVNEKYFEGGRDFMNSDKIKLYATLTIGIIAAVLEFIFHLPSYAQLIISILGLLLALIMFVDMVKVLKSGNFGIDLLAITAIVATIVLGQYWAGWIVLLMLTGGDSLEEYAANKAKSELKSLLDNTPSQAHLIIDQTVKDIDIDDVKVGDELLIRPKEQVPVDGVVFDGTSEVNESSLTGESVPVTIGKDSHVMSGSINGENPFKIRAEKVAADSEYQAIVKLVKESETHPAHFVRLADRYAVPFTLIAYVIAGIAWYISKDPIRIAQVLVVASPCPLILAAPIAFVSGMSRTSRNGIIVKSGTALEKLNSAKTVAFDKTGTITEGRLIVNGFKSVNGFSKEQVMVYAASLEQNSSHVMAKAIVDFTLKHNLELLPVTDLKETTAEGIVGKIDDIEVKVGQAEFVTDEKVDSVTGSGVYVSIDGEYAGVYSLLDQIRPEAKTTIQGLKNFGISNILMISGDKKEATELVASEVGITKAFPSSLPADKVKIIRGLGKEYHPTVMVGDGVNDAPALALADVGIAMGYKGANAASESADAVILQDDLSKVTTAVKIAHDTMKVAKEAVLIGIFICIALMIVAGFGLIPTIIGAMLQEVVDTVAILYALRARSDKL</sequence>
<organism evidence="11 12">
    <name type="scientific">Companilactobacillus kimchii DSM 13961 = JCM 10707</name>
    <dbReference type="NCBI Taxonomy" id="1423765"/>
    <lineage>
        <taxon>Bacteria</taxon>
        <taxon>Bacillati</taxon>
        <taxon>Bacillota</taxon>
        <taxon>Bacilli</taxon>
        <taxon>Lactobacillales</taxon>
        <taxon>Lactobacillaceae</taxon>
        <taxon>Companilactobacillus</taxon>
        <taxon>Companilactobacillus kimchii</taxon>
    </lineage>
</organism>
<gene>
    <name evidence="11" type="ORF">FC97_GL002423</name>
</gene>
<dbReference type="InterPro" id="IPR036412">
    <property type="entry name" value="HAD-like_sf"/>
</dbReference>
<dbReference type="Gene3D" id="3.40.50.1000">
    <property type="entry name" value="HAD superfamily/HAD-like"/>
    <property type="match status" value="1"/>
</dbReference>
<dbReference type="InterPro" id="IPR023298">
    <property type="entry name" value="ATPase_P-typ_TM_dom_sf"/>
</dbReference>
<dbReference type="InterPro" id="IPR051014">
    <property type="entry name" value="Cation_Transport_ATPase_IB"/>
</dbReference>
<dbReference type="PANTHER" id="PTHR48085:SF5">
    <property type="entry name" value="CADMIUM_ZINC-TRANSPORTING ATPASE HMA4-RELATED"/>
    <property type="match status" value="1"/>
</dbReference>
<keyword evidence="9" id="KW-0547">Nucleotide-binding</keyword>
<keyword evidence="12" id="KW-1185">Reference proteome</keyword>
<dbReference type="PRINTS" id="PR00119">
    <property type="entry name" value="CATATPASE"/>
</dbReference>
<dbReference type="Proteomes" id="UP000051499">
    <property type="component" value="Unassembled WGS sequence"/>
</dbReference>
<dbReference type="SUPFAM" id="SSF56784">
    <property type="entry name" value="HAD-like"/>
    <property type="match status" value="1"/>
</dbReference>
<dbReference type="PROSITE" id="PS00154">
    <property type="entry name" value="ATPASE_E1_E2"/>
    <property type="match status" value="1"/>
</dbReference>
<dbReference type="InterPro" id="IPR018303">
    <property type="entry name" value="ATPase_P-typ_P_site"/>
</dbReference>
<keyword evidence="5 9" id="KW-1133">Transmembrane helix</keyword>
<feature type="domain" description="P-type ATPase A" evidence="10">
    <location>
        <begin position="131"/>
        <end position="230"/>
    </location>
</feature>
<protein>
    <recommendedName>
        <fullName evidence="7">Cd(2+)-exporting ATPase</fullName>
        <ecNumber evidence="7">7.2.2.21</ecNumber>
    </recommendedName>
</protein>
<evidence type="ECO:0000256" key="7">
    <source>
        <dbReference type="ARBA" id="ARBA00039103"/>
    </source>
</evidence>
<evidence type="ECO:0000256" key="3">
    <source>
        <dbReference type="ARBA" id="ARBA00022539"/>
    </source>
</evidence>
<keyword evidence="9" id="KW-0067">ATP-binding</keyword>
<evidence type="ECO:0000256" key="2">
    <source>
        <dbReference type="ARBA" id="ARBA00006024"/>
    </source>
</evidence>
<comment type="catalytic activity">
    <reaction evidence="8">
        <text>Cd(2+)(in) + ATP + H2O = Cd(2+)(out) + ADP + phosphate + H(+)</text>
        <dbReference type="Rhea" id="RHEA:12132"/>
        <dbReference type="ChEBI" id="CHEBI:15377"/>
        <dbReference type="ChEBI" id="CHEBI:15378"/>
        <dbReference type="ChEBI" id="CHEBI:30616"/>
        <dbReference type="ChEBI" id="CHEBI:43474"/>
        <dbReference type="ChEBI" id="CHEBI:48775"/>
        <dbReference type="ChEBI" id="CHEBI:456216"/>
        <dbReference type="EC" id="7.2.2.21"/>
    </reaction>
</comment>
<accession>A0ABR5NQV3</accession>
<dbReference type="SUPFAM" id="SSF81665">
    <property type="entry name" value="Calcium ATPase, transmembrane domain M"/>
    <property type="match status" value="1"/>
</dbReference>
<feature type="transmembrane region" description="Helical" evidence="9">
    <location>
        <begin position="51"/>
        <end position="69"/>
    </location>
</feature>
<dbReference type="InterPro" id="IPR059000">
    <property type="entry name" value="ATPase_P-type_domA"/>
</dbReference>
<feature type="transmembrane region" description="Helical" evidence="9">
    <location>
        <begin position="271"/>
        <end position="291"/>
    </location>
</feature>
<evidence type="ECO:0000256" key="1">
    <source>
        <dbReference type="ARBA" id="ARBA00004141"/>
    </source>
</evidence>
<keyword evidence="3" id="KW-0104">Cadmium</keyword>
<dbReference type="PANTHER" id="PTHR48085">
    <property type="entry name" value="CADMIUM/ZINC-TRANSPORTING ATPASE HMA2-RELATED"/>
    <property type="match status" value="1"/>
</dbReference>
<dbReference type="EMBL" id="AZDH01000027">
    <property type="protein sequence ID" value="KRK50035.1"/>
    <property type="molecule type" value="Genomic_DNA"/>
</dbReference>
<dbReference type="Pfam" id="PF00122">
    <property type="entry name" value="E1-E2_ATPase"/>
    <property type="match status" value="1"/>
</dbReference>
<evidence type="ECO:0000256" key="5">
    <source>
        <dbReference type="ARBA" id="ARBA00022989"/>
    </source>
</evidence>
<keyword evidence="6 9" id="KW-0472">Membrane</keyword>